<reference evidence="1" key="1">
    <citation type="submission" date="2023-02" db="EMBL/GenBank/DDBJ databases">
        <title>Actinomadura rubrobrunea NBRC 14622.</title>
        <authorList>
            <person name="Ichikawa N."/>
            <person name="Sato H."/>
            <person name="Tonouchi N."/>
        </authorList>
    </citation>
    <scope>NUCLEOTIDE SEQUENCE</scope>
    <source>
        <strain evidence="1">NBRC 14622</strain>
    </source>
</reference>
<evidence type="ECO:0000313" key="1">
    <source>
        <dbReference type="EMBL" id="GLW65785.1"/>
    </source>
</evidence>
<protein>
    <submittedName>
        <fullName evidence="1">Uncharacterized protein</fullName>
    </submittedName>
</protein>
<dbReference type="Proteomes" id="UP001165124">
    <property type="component" value="Unassembled WGS sequence"/>
</dbReference>
<keyword evidence="2" id="KW-1185">Reference proteome</keyword>
<proteinExistence type="predicted"/>
<accession>A0A9W6PWN7</accession>
<evidence type="ECO:0000313" key="2">
    <source>
        <dbReference type="Proteomes" id="UP001165124"/>
    </source>
</evidence>
<organism evidence="1 2">
    <name type="scientific">Actinomadura rubrobrunea</name>
    <dbReference type="NCBI Taxonomy" id="115335"/>
    <lineage>
        <taxon>Bacteria</taxon>
        <taxon>Bacillati</taxon>
        <taxon>Actinomycetota</taxon>
        <taxon>Actinomycetes</taxon>
        <taxon>Streptosporangiales</taxon>
        <taxon>Thermomonosporaceae</taxon>
        <taxon>Actinomadura</taxon>
    </lineage>
</organism>
<dbReference type="EMBL" id="BSRZ01000010">
    <property type="protein sequence ID" value="GLW65785.1"/>
    <property type="molecule type" value="Genomic_DNA"/>
</dbReference>
<dbReference type="AlphaFoldDB" id="A0A9W6PWN7"/>
<sequence length="712" mass="77620">MGDNWLGPDTCGVKLAQFDQMTRQMTQAATSLEKLAHELWQSLHGAGVSTAPAMEIKRIAAWAGRAAADLRRRNVLAHNLDRERLAFRIDRQDGSYLTLPDRYTDQVAYGDGRRVAGLLRRAADGDAAAKAELSRVNPQDITPAFAKALLEALGPEGVVRLPIDFTSHLGGDIAQYRDSVDAHARDVRHALAILGRSLALGTDPAARSGYVGDEYLKQLNEVGSANFPPRSKPPYGVVGYQALSTLLAAAGDARFSTKFISTVGGGMIIYDRSHKDRPSTWPLPDLAGRYRLGNALDPGTTKVVGGERKTDYLIPLLNATAASGREAAQVLLDQRLYGVWPRDEQAEKTTSNLEYLLRTRREVWALTDRGDALGKVIKTASIGDDKDSERIAFTAGKILSEDARKYFKVDPATKQLKIADKEKLDALSGLRTHMADVLAHHITTVNKEYGLFILGAKQGTTPMGYADLDYLLLDVSRDASAFDKLLNAQIAHAQVDIRQAAAKGTRIALTEAVVANAQVFGHLIEARNQTVLAEHGRVDAVNKELQDKVARLTGLVGDAGSLAVSATGVPGATLAYNQLVTQQLAKVAAQASKPFQEKPDSAVSRPTNNAEAIEGLFGQMLVSSVAQNHRWRPEELNGQPFAVPGNPPRLRPVDSLAPEQYNALRRWAIEEYDIVRDLQDRSITSMDNGIRQVAGHYRTDDGRFNVHPSEQR</sequence>
<name>A0A9W6PWN7_9ACTN</name>
<dbReference type="RefSeq" id="WP_067907351.1">
    <property type="nucleotide sequence ID" value="NZ_BSRZ01000010.1"/>
</dbReference>
<comment type="caution">
    <text evidence="1">The sequence shown here is derived from an EMBL/GenBank/DDBJ whole genome shotgun (WGS) entry which is preliminary data.</text>
</comment>
<gene>
    <name evidence="1" type="ORF">Arub01_40290</name>
</gene>